<dbReference type="PANTHER" id="PTHR42870">
    <property type="entry name" value="ACETYL-COA C-ACETYLTRANSFERASE"/>
    <property type="match status" value="1"/>
</dbReference>
<protein>
    <recommendedName>
        <fullName evidence="1">Thiolase C-terminal domain-containing protein</fullName>
    </recommendedName>
</protein>
<proteinExistence type="predicted"/>
<dbReference type="InterPro" id="IPR055140">
    <property type="entry name" value="Thiolase_C_2"/>
</dbReference>
<accession>A0A095IVV6</accession>
<comment type="caution">
    <text evidence="2">The sequence shown here is derived from an EMBL/GenBank/DDBJ whole genome shotgun (WGS) entry which is preliminary data.</text>
</comment>
<dbReference type="Gene3D" id="3.40.47.10">
    <property type="match status" value="1"/>
</dbReference>
<dbReference type="NCBIfam" id="NF004811">
    <property type="entry name" value="PRK06158.1"/>
    <property type="match status" value="1"/>
</dbReference>
<feature type="domain" description="Thiolase C-terminal" evidence="1">
    <location>
        <begin position="237"/>
        <end position="380"/>
    </location>
</feature>
<dbReference type="EMBL" id="JQIM01000009">
    <property type="protein sequence ID" value="KGX10507.1"/>
    <property type="molecule type" value="Genomic_DNA"/>
</dbReference>
<organism evidence="2 3">
    <name type="scientific">Burkholderia pseudomallei</name>
    <name type="common">Pseudomonas pseudomallei</name>
    <dbReference type="NCBI Taxonomy" id="28450"/>
    <lineage>
        <taxon>Bacteria</taxon>
        <taxon>Pseudomonadati</taxon>
        <taxon>Pseudomonadota</taxon>
        <taxon>Betaproteobacteria</taxon>
        <taxon>Burkholderiales</taxon>
        <taxon>Burkholderiaceae</taxon>
        <taxon>Burkholderia</taxon>
        <taxon>pseudomallei group</taxon>
    </lineage>
</organism>
<dbReference type="InterPro" id="IPR002155">
    <property type="entry name" value="Thiolase"/>
</dbReference>
<dbReference type="InterPro" id="IPR016039">
    <property type="entry name" value="Thiolase-like"/>
</dbReference>
<dbReference type="SUPFAM" id="SSF53901">
    <property type="entry name" value="Thiolase-like"/>
    <property type="match status" value="2"/>
</dbReference>
<dbReference type="AlphaFoldDB" id="A0A095IVV6"/>
<name>A0A095IVV6_BURPE</name>
<dbReference type="RefSeq" id="WP_004543500.1">
    <property type="nucleotide sequence ID" value="NZ_CM121436.1"/>
</dbReference>
<evidence type="ECO:0000259" key="1">
    <source>
        <dbReference type="Pfam" id="PF22691"/>
    </source>
</evidence>
<dbReference type="GO" id="GO:0003988">
    <property type="term" value="F:acetyl-CoA C-acyltransferase activity"/>
    <property type="evidence" value="ECO:0007669"/>
    <property type="project" value="UniProtKB-ARBA"/>
</dbReference>
<evidence type="ECO:0000313" key="3">
    <source>
        <dbReference type="Proteomes" id="UP000030475"/>
    </source>
</evidence>
<dbReference type="Pfam" id="PF22691">
    <property type="entry name" value="Thiolase_C_1"/>
    <property type="match status" value="1"/>
</dbReference>
<dbReference type="CDD" id="cd00829">
    <property type="entry name" value="SCP-x_thiolase"/>
    <property type="match status" value="1"/>
</dbReference>
<reference evidence="2 3" key="1">
    <citation type="submission" date="2014-08" db="EMBL/GenBank/DDBJ databases">
        <authorList>
            <person name="Bunnell A."/>
            <person name="Chain P.S."/>
            <person name="Chertkov O."/>
            <person name="Currie B.J."/>
            <person name="Daligault H.E."/>
            <person name="Davenport K.W."/>
            <person name="Davis C."/>
            <person name="Gleasner C.D."/>
            <person name="Johnson S.L."/>
            <person name="Kaestli M."/>
            <person name="Koren S."/>
            <person name="Kunde Y.A."/>
            <person name="Mayo M."/>
            <person name="McMurry K.K."/>
            <person name="Price E.P."/>
            <person name="Reitenga K.G."/>
            <person name="Robison R."/>
            <person name="Rosovitz M.J."/>
            <person name="Sarovich D.S."/>
            <person name="Teshima H."/>
        </authorList>
    </citation>
    <scope>NUCLEOTIDE SEQUENCE [LARGE SCALE GENOMIC DNA]</scope>
    <source>
        <strain evidence="2 3">MSHR44</strain>
    </source>
</reference>
<dbReference type="Proteomes" id="UP000030475">
    <property type="component" value="Unassembled WGS sequence"/>
</dbReference>
<sequence>MNRDLRGSTAVVGVGIGGFPALAPGSSPVDAMALAVAEALADSGIALSEIDGVFAAGLQLFMPTLSLCEYLQIRPRYTDSTQIGGGSFISHLNHAQAAIAAGLCDVALIAYGSTQRSAAAQFASHSEASPYETPYAFPGPVAAYAMVAQRHMVEFGTTREQLAEVAVAARRWAALNPQAVERGPLDVEDVLSSRMVATPLTVRDCCLVTDGAGAVIVTSAARARACRQTPVYVLGVGEAVTHRSISQMENLVCSGAKASGERAFRQARLTVRDVDVVQLYDAFTIMPVVFAEDLGFCAKGEGGGFIGDGRTRPGGAFPMNTNGGGLSFGHPGMYGIFTVIESVQQLRGQCVDRQVSGAEVALAHAPGGYMSSHSTAIFGTPATL</sequence>
<dbReference type="PIRSF" id="PIRSF000429">
    <property type="entry name" value="Ac-CoA_Ac_transf"/>
    <property type="match status" value="1"/>
</dbReference>
<dbReference type="PANTHER" id="PTHR42870:SF1">
    <property type="entry name" value="NON-SPECIFIC LIPID-TRANSFER PROTEIN-LIKE 2"/>
    <property type="match status" value="1"/>
</dbReference>
<evidence type="ECO:0000313" key="2">
    <source>
        <dbReference type="EMBL" id="KGX10507.1"/>
    </source>
</evidence>
<gene>
    <name evidence="2" type="ORF">Y036_4299</name>
</gene>